<dbReference type="EMBL" id="UINC01080371">
    <property type="protein sequence ID" value="SVC23245.1"/>
    <property type="molecule type" value="Genomic_DNA"/>
</dbReference>
<proteinExistence type="predicted"/>
<gene>
    <name evidence="1" type="ORF">METZ01_LOCUS276099</name>
</gene>
<organism evidence="1">
    <name type="scientific">marine metagenome</name>
    <dbReference type="NCBI Taxonomy" id="408172"/>
    <lineage>
        <taxon>unclassified sequences</taxon>
        <taxon>metagenomes</taxon>
        <taxon>ecological metagenomes</taxon>
    </lineage>
</organism>
<accession>A0A382KI23</accession>
<sequence length="40" mass="4362">MRPETSDVKAYLQSTPVMDADHPEIVARAEQITADSSSDV</sequence>
<evidence type="ECO:0000313" key="1">
    <source>
        <dbReference type="EMBL" id="SVC23245.1"/>
    </source>
</evidence>
<name>A0A382KI23_9ZZZZ</name>
<reference evidence="1" key="1">
    <citation type="submission" date="2018-05" db="EMBL/GenBank/DDBJ databases">
        <authorList>
            <person name="Lanie J.A."/>
            <person name="Ng W.-L."/>
            <person name="Kazmierczak K.M."/>
            <person name="Andrzejewski T.M."/>
            <person name="Davidsen T.M."/>
            <person name="Wayne K.J."/>
            <person name="Tettelin H."/>
            <person name="Glass J.I."/>
            <person name="Rusch D."/>
            <person name="Podicherti R."/>
            <person name="Tsui H.-C.T."/>
            <person name="Winkler M.E."/>
        </authorList>
    </citation>
    <scope>NUCLEOTIDE SEQUENCE</scope>
</reference>
<protein>
    <submittedName>
        <fullName evidence="1">Uncharacterized protein</fullName>
    </submittedName>
</protein>
<feature type="non-terminal residue" evidence="1">
    <location>
        <position position="40"/>
    </location>
</feature>
<dbReference type="AlphaFoldDB" id="A0A382KI23"/>